<feature type="region of interest" description="Disordered" evidence="5">
    <location>
        <begin position="331"/>
        <end position="381"/>
    </location>
</feature>
<dbReference type="InterPro" id="IPR010666">
    <property type="entry name" value="Znf_GRF"/>
</dbReference>
<evidence type="ECO:0000259" key="6">
    <source>
        <dbReference type="PROSITE" id="PS51999"/>
    </source>
</evidence>
<reference evidence="7 8" key="1">
    <citation type="journal article" date="2016" name="Mol. Biol. Evol.">
        <title>Comparative Genomics of Early-Diverging Mushroom-Forming Fungi Provides Insights into the Origins of Lignocellulose Decay Capabilities.</title>
        <authorList>
            <person name="Nagy L.G."/>
            <person name="Riley R."/>
            <person name="Tritt A."/>
            <person name="Adam C."/>
            <person name="Daum C."/>
            <person name="Floudas D."/>
            <person name="Sun H."/>
            <person name="Yadav J.S."/>
            <person name="Pangilinan J."/>
            <person name="Larsson K.H."/>
            <person name="Matsuura K."/>
            <person name="Barry K."/>
            <person name="Labutti K."/>
            <person name="Kuo R."/>
            <person name="Ohm R.A."/>
            <person name="Bhattacharya S.S."/>
            <person name="Shirouzu T."/>
            <person name="Yoshinaga Y."/>
            <person name="Martin F.M."/>
            <person name="Grigoriev I.V."/>
            <person name="Hibbett D.S."/>
        </authorList>
    </citation>
    <scope>NUCLEOTIDE SEQUENCE [LARGE SCALE GENOMIC DNA]</scope>
    <source>
        <strain evidence="7 8">CBS 109695</strain>
    </source>
</reference>
<dbReference type="PROSITE" id="PS51999">
    <property type="entry name" value="ZF_GRF"/>
    <property type="match status" value="1"/>
</dbReference>
<feature type="compositionally biased region" description="Pro residues" evidence="5">
    <location>
        <begin position="340"/>
        <end position="349"/>
    </location>
</feature>
<keyword evidence="8" id="KW-1185">Reference proteome</keyword>
<dbReference type="EMBL" id="KV417498">
    <property type="protein sequence ID" value="KZP29407.1"/>
    <property type="molecule type" value="Genomic_DNA"/>
</dbReference>
<feature type="region of interest" description="Disordered" evidence="5">
    <location>
        <begin position="393"/>
        <end position="418"/>
    </location>
</feature>
<keyword evidence="3" id="KW-0862">Zinc</keyword>
<feature type="region of interest" description="Disordered" evidence="5">
    <location>
        <begin position="268"/>
        <end position="293"/>
    </location>
</feature>
<evidence type="ECO:0000256" key="4">
    <source>
        <dbReference type="PROSITE-ProRule" id="PRU01343"/>
    </source>
</evidence>
<name>A0A166SG47_9AGAM</name>
<dbReference type="AlphaFoldDB" id="A0A166SG47"/>
<evidence type="ECO:0000256" key="1">
    <source>
        <dbReference type="ARBA" id="ARBA00022723"/>
    </source>
</evidence>
<evidence type="ECO:0000256" key="5">
    <source>
        <dbReference type="SAM" id="MobiDB-lite"/>
    </source>
</evidence>
<evidence type="ECO:0000256" key="2">
    <source>
        <dbReference type="ARBA" id="ARBA00022771"/>
    </source>
</evidence>
<feature type="compositionally biased region" description="Polar residues" evidence="5">
    <location>
        <begin position="283"/>
        <end position="293"/>
    </location>
</feature>
<feature type="compositionally biased region" description="Acidic residues" evidence="5">
    <location>
        <begin position="403"/>
        <end position="418"/>
    </location>
</feature>
<feature type="compositionally biased region" description="Polar residues" evidence="5">
    <location>
        <begin position="393"/>
        <end position="402"/>
    </location>
</feature>
<evidence type="ECO:0000313" key="7">
    <source>
        <dbReference type="EMBL" id="KZP29407.1"/>
    </source>
</evidence>
<evidence type="ECO:0000256" key="3">
    <source>
        <dbReference type="ARBA" id="ARBA00022833"/>
    </source>
</evidence>
<sequence>MATPPVRTCSNCHRADVKGEICKSDLNGNKGRLFYKCSNVNRDGVECSYFRWGRFSPSSSLIFAQSSVPDLVPTQAATQVAVNHTGPTVCTFNGSWHLRHAHPSPNEQRPTHISTRTSHDHIPAFYFDSTNTSTYPIYFLYSRAHIPTSFTPVPSTLQTLDAWPHPHYPSHITPIFTQSWEEYEEATIAKIQDSFITPYFKLTEAVLEDAGFTAGTTHVLLRNALVGMFARVKVGHVMTFKEKEHVFLKAIGVTTSTQFNERCEVFGSKDAQPSPHFRDSLPAQRNTSSRPLSRLTSALRNELQGKGKAQGSVPGHLREFRRAPNHQCIETSQTQVLEPSPTPSPPEPPITMLSVEDGNDGDDDELNPDGSSPGNQQECPINVDTLEDSCNQLSSYSSQDEGSMQDEEASEEDLSTEEIEVSKIWPSDYYVVDMVQSFRNISDYTKDGHKVMEAFGFEFLDNKFVSSSFYDHVRCWKLASQASKDVALAYGRSRVGLWSAFMENNPHPYANPFRGGQYLYESP</sequence>
<keyword evidence="2 4" id="KW-0863">Zinc-finger</keyword>
<protein>
    <recommendedName>
        <fullName evidence="6">GRF-type domain-containing protein</fullName>
    </recommendedName>
</protein>
<feature type="compositionally biased region" description="Acidic residues" evidence="5">
    <location>
        <begin position="357"/>
        <end position="367"/>
    </location>
</feature>
<accession>A0A166SG47</accession>
<feature type="domain" description="GRF-type" evidence="6">
    <location>
        <begin position="9"/>
        <end position="56"/>
    </location>
</feature>
<proteinExistence type="predicted"/>
<organism evidence="7 8">
    <name type="scientific">Athelia psychrophila</name>
    <dbReference type="NCBI Taxonomy" id="1759441"/>
    <lineage>
        <taxon>Eukaryota</taxon>
        <taxon>Fungi</taxon>
        <taxon>Dikarya</taxon>
        <taxon>Basidiomycota</taxon>
        <taxon>Agaricomycotina</taxon>
        <taxon>Agaricomycetes</taxon>
        <taxon>Agaricomycetidae</taxon>
        <taxon>Atheliales</taxon>
        <taxon>Atheliaceae</taxon>
        <taxon>Athelia</taxon>
    </lineage>
</organism>
<dbReference type="OrthoDB" id="2912221at2759"/>
<dbReference type="Proteomes" id="UP000076532">
    <property type="component" value="Unassembled WGS sequence"/>
</dbReference>
<keyword evidence="1" id="KW-0479">Metal-binding</keyword>
<dbReference type="GO" id="GO:0008270">
    <property type="term" value="F:zinc ion binding"/>
    <property type="evidence" value="ECO:0007669"/>
    <property type="project" value="UniProtKB-KW"/>
</dbReference>
<gene>
    <name evidence="7" type="ORF">FIBSPDRAFT_884843</name>
</gene>
<evidence type="ECO:0000313" key="8">
    <source>
        <dbReference type="Proteomes" id="UP000076532"/>
    </source>
</evidence>